<dbReference type="PANTHER" id="PTHR35307">
    <property type="entry name" value="PROTEIN, PUTATIVE-RELATED"/>
    <property type="match status" value="1"/>
</dbReference>
<dbReference type="PANTHER" id="PTHR35307:SF8">
    <property type="entry name" value="GUSTATORY RECEPTOR"/>
    <property type="match status" value="1"/>
</dbReference>
<dbReference type="AlphaFoldDB" id="A0AAU9LYJ2"/>
<keyword evidence="1" id="KW-0812">Transmembrane</keyword>
<evidence type="ECO:0000256" key="1">
    <source>
        <dbReference type="SAM" id="Phobius"/>
    </source>
</evidence>
<dbReference type="Proteomes" id="UP001157418">
    <property type="component" value="Unassembled WGS sequence"/>
</dbReference>
<evidence type="ECO:0000313" key="3">
    <source>
        <dbReference type="Proteomes" id="UP001157418"/>
    </source>
</evidence>
<protein>
    <submittedName>
        <fullName evidence="2">Uncharacterized protein</fullName>
    </submittedName>
</protein>
<proteinExistence type="predicted"/>
<comment type="caution">
    <text evidence="2">The sequence shown here is derived from an EMBL/GenBank/DDBJ whole genome shotgun (WGS) entry which is preliminary data.</text>
</comment>
<feature type="transmembrane region" description="Helical" evidence="1">
    <location>
        <begin position="80"/>
        <end position="100"/>
    </location>
</feature>
<organism evidence="2 3">
    <name type="scientific">Lactuca virosa</name>
    <dbReference type="NCBI Taxonomy" id="75947"/>
    <lineage>
        <taxon>Eukaryota</taxon>
        <taxon>Viridiplantae</taxon>
        <taxon>Streptophyta</taxon>
        <taxon>Embryophyta</taxon>
        <taxon>Tracheophyta</taxon>
        <taxon>Spermatophyta</taxon>
        <taxon>Magnoliopsida</taxon>
        <taxon>eudicotyledons</taxon>
        <taxon>Gunneridae</taxon>
        <taxon>Pentapetalae</taxon>
        <taxon>asterids</taxon>
        <taxon>campanulids</taxon>
        <taxon>Asterales</taxon>
        <taxon>Asteraceae</taxon>
        <taxon>Cichorioideae</taxon>
        <taxon>Cichorieae</taxon>
        <taxon>Lactucinae</taxon>
        <taxon>Lactuca</taxon>
    </lineage>
</organism>
<name>A0AAU9LYJ2_9ASTR</name>
<keyword evidence="3" id="KW-1185">Reference proteome</keyword>
<evidence type="ECO:0000313" key="2">
    <source>
        <dbReference type="EMBL" id="CAH1414750.1"/>
    </source>
</evidence>
<keyword evidence="1" id="KW-0472">Membrane</keyword>
<reference evidence="2 3" key="1">
    <citation type="submission" date="2022-01" db="EMBL/GenBank/DDBJ databases">
        <authorList>
            <person name="Xiong W."/>
            <person name="Schranz E."/>
        </authorList>
    </citation>
    <scope>NUCLEOTIDE SEQUENCE [LARGE SCALE GENOMIC DNA]</scope>
</reference>
<gene>
    <name evidence="2" type="ORF">LVIROSA_LOCUS2646</name>
</gene>
<feature type="transmembrane region" description="Helical" evidence="1">
    <location>
        <begin position="112"/>
        <end position="134"/>
    </location>
</feature>
<feature type="transmembrane region" description="Helical" evidence="1">
    <location>
        <begin position="20"/>
        <end position="40"/>
    </location>
</feature>
<sequence>MVADLFNGFREGEFWFPPKYFSLNAASITTISVMNMMNLPMHLYMQGQVARLGSMATMAFMSTMVANMLLSLGYMDSKTLVANVIGVTIPIIIVIMDSFMELNTSVFGYVNLAYTLMDMLVFLLIILISAAIAIPSLKLNLEARYRATSQRVSSNQRPEDRFSFEKLREYVEMHHILAENCDPQFALASSPLSSTPGLICVLVLVIYIRVAVEVLITDHERMSGSGYRWHGTTG</sequence>
<feature type="transmembrane region" description="Helical" evidence="1">
    <location>
        <begin position="52"/>
        <end position="74"/>
    </location>
</feature>
<accession>A0AAU9LYJ2</accession>
<dbReference type="EMBL" id="CAKMRJ010000001">
    <property type="protein sequence ID" value="CAH1414750.1"/>
    <property type="molecule type" value="Genomic_DNA"/>
</dbReference>
<keyword evidence="1" id="KW-1133">Transmembrane helix</keyword>